<feature type="compositionally biased region" description="Polar residues" evidence="1">
    <location>
        <begin position="52"/>
        <end position="67"/>
    </location>
</feature>
<evidence type="ECO:0000313" key="3">
    <source>
        <dbReference type="Proteomes" id="UP000799779"/>
    </source>
</evidence>
<accession>A0A6A5W070</accession>
<evidence type="ECO:0000313" key="2">
    <source>
        <dbReference type="EMBL" id="KAF1995173.1"/>
    </source>
</evidence>
<proteinExistence type="predicted"/>
<reference evidence="2" key="1">
    <citation type="journal article" date="2020" name="Stud. Mycol.">
        <title>101 Dothideomycetes genomes: a test case for predicting lifestyles and emergence of pathogens.</title>
        <authorList>
            <person name="Haridas S."/>
            <person name="Albert R."/>
            <person name="Binder M."/>
            <person name="Bloem J."/>
            <person name="Labutti K."/>
            <person name="Salamov A."/>
            <person name="Andreopoulos B."/>
            <person name="Baker S."/>
            <person name="Barry K."/>
            <person name="Bills G."/>
            <person name="Bluhm B."/>
            <person name="Cannon C."/>
            <person name="Castanera R."/>
            <person name="Culley D."/>
            <person name="Daum C."/>
            <person name="Ezra D."/>
            <person name="Gonzalez J."/>
            <person name="Henrissat B."/>
            <person name="Kuo A."/>
            <person name="Liang C."/>
            <person name="Lipzen A."/>
            <person name="Lutzoni F."/>
            <person name="Magnuson J."/>
            <person name="Mondo S."/>
            <person name="Nolan M."/>
            <person name="Ohm R."/>
            <person name="Pangilinan J."/>
            <person name="Park H.-J."/>
            <person name="Ramirez L."/>
            <person name="Alfaro M."/>
            <person name="Sun H."/>
            <person name="Tritt A."/>
            <person name="Yoshinaga Y."/>
            <person name="Zwiers L.-H."/>
            <person name="Turgeon B."/>
            <person name="Goodwin S."/>
            <person name="Spatafora J."/>
            <person name="Crous P."/>
            <person name="Grigoriev I."/>
        </authorList>
    </citation>
    <scope>NUCLEOTIDE SEQUENCE</scope>
    <source>
        <strain evidence="2">CBS 123094</strain>
    </source>
</reference>
<sequence>MSRTTIPKIFMAGGAVGFGYYLVMRQYWFPNPYKTQGVQNIEDRFSSGGGSPNHTPGTATKRGSATDNEPIHGSQGVDSEKFKDTISDQYSEQGVWPKKFYEQQYNNPKGK</sequence>
<keyword evidence="3" id="KW-1185">Reference proteome</keyword>
<dbReference type="Proteomes" id="UP000799779">
    <property type="component" value="Unassembled WGS sequence"/>
</dbReference>
<organism evidence="2 3">
    <name type="scientific">Amniculicola lignicola CBS 123094</name>
    <dbReference type="NCBI Taxonomy" id="1392246"/>
    <lineage>
        <taxon>Eukaryota</taxon>
        <taxon>Fungi</taxon>
        <taxon>Dikarya</taxon>
        <taxon>Ascomycota</taxon>
        <taxon>Pezizomycotina</taxon>
        <taxon>Dothideomycetes</taxon>
        <taxon>Pleosporomycetidae</taxon>
        <taxon>Pleosporales</taxon>
        <taxon>Amniculicolaceae</taxon>
        <taxon>Amniculicola</taxon>
    </lineage>
</organism>
<dbReference type="AlphaFoldDB" id="A0A6A5W070"/>
<dbReference type="OrthoDB" id="5373857at2759"/>
<dbReference type="EMBL" id="ML977644">
    <property type="protein sequence ID" value="KAF1995173.1"/>
    <property type="molecule type" value="Genomic_DNA"/>
</dbReference>
<protein>
    <submittedName>
        <fullName evidence="2">Uncharacterized protein</fullName>
    </submittedName>
</protein>
<name>A0A6A5W070_9PLEO</name>
<feature type="region of interest" description="Disordered" evidence="1">
    <location>
        <begin position="40"/>
        <end position="90"/>
    </location>
</feature>
<gene>
    <name evidence="2" type="ORF">P154DRAFT_526546</name>
</gene>
<evidence type="ECO:0000256" key="1">
    <source>
        <dbReference type="SAM" id="MobiDB-lite"/>
    </source>
</evidence>